<dbReference type="AlphaFoldDB" id="A0A5J4YPQ2"/>
<keyword evidence="4 5" id="KW-0472">Membrane</keyword>
<comment type="subcellular location">
    <subcellularLocation>
        <location evidence="1">Membrane</location>
    </subcellularLocation>
</comment>
<keyword evidence="2 5" id="KW-0812">Transmembrane</keyword>
<organism evidence="6 7">
    <name type="scientific">Porphyridium purpureum</name>
    <name type="common">Red alga</name>
    <name type="synonym">Porphyridium cruentum</name>
    <dbReference type="NCBI Taxonomy" id="35688"/>
    <lineage>
        <taxon>Eukaryota</taxon>
        <taxon>Rhodophyta</taxon>
        <taxon>Bangiophyceae</taxon>
        <taxon>Porphyridiales</taxon>
        <taxon>Porphyridiaceae</taxon>
        <taxon>Porphyridium</taxon>
    </lineage>
</organism>
<dbReference type="PANTHER" id="PTHR35814:SF1">
    <property type="entry name" value="GLUTATHIONE S-TRANSFERASE-RELATED"/>
    <property type="match status" value="1"/>
</dbReference>
<dbReference type="GO" id="GO:0016020">
    <property type="term" value="C:membrane"/>
    <property type="evidence" value="ECO:0007669"/>
    <property type="project" value="UniProtKB-SubCell"/>
</dbReference>
<dbReference type="SUPFAM" id="SSF161084">
    <property type="entry name" value="MAPEG domain-like"/>
    <property type="match status" value="1"/>
</dbReference>
<dbReference type="InterPro" id="IPR001129">
    <property type="entry name" value="Membr-assoc_MAPEG"/>
</dbReference>
<dbReference type="Pfam" id="PF01124">
    <property type="entry name" value="MAPEG"/>
    <property type="match status" value="1"/>
</dbReference>
<feature type="transmembrane region" description="Helical" evidence="5">
    <location>
        <begin position="12"/>
        <end position="35"/>
    </location>
</feature>
<evidence type="ECO:0000256" key="3">
    <source>
        <dbReference type="ARBA" id="ARBA00022989"/>
    </source>
</evidence>
<accession>A0A5J4YPQ2</accession>
<dbReference type="PANTHER" id="PTHR35814">
    <property type="match status" value="1"/>
</dbReference>
<evidence type="ECO:0000256" key="4">
    <source>
        <dbReference type="ARBA" id="ARBA00023136"/>
    </source>
</evidence>
<comment type="caution">
    <text evidence="6">The sequence shown here is derived from an EMBL/GenBank/DDBJ whole genome shotgun (WGS) entry which is preliminary data.</text>
</comment>
<name>A0A5J4YPQ2_PORPP</name>
<proteinExistence type="predicted"/>
<evidence type="ECO:0000256" key="1">
    <source>
        <dbReference type="ARBA" id="ARBA00004370"/>
    </source>
</evidence>
<gene>
    <name evidence="6" type="ORF">FVE85_8630</name>
</gene>
<protein>
    <recommendedName>
        <fullName evidence="8">MAPEG family protein</fullName>
    </recommendedName>
</protein>
<dbReference type="InterPro" id="IPR023352">
    <property type="entry name" value="MAPEG-like_dom_sf"/>
</dbReference>
<dbReference type="Proteomes" id="UP000324585">
    <property type="component" value="Unassembled WGS sequence"/>
</dbReference>
<dbReference type="EMBL" id="VRMN01000007">
    <property type="protein sequence ID" value="KAA8493185.1"/>
    <property type="molecule type" value="Genomic_DNA"/>
</dbReference>
<evidence type="ECO:0000313" key="6">
    <source>
        <dbReference type="EMBL" id="KAA8493185.1"/>
    </source>
</evidence>
<keyword evidence="3 5" id="KW-1133">Transmembrane helix</keyword>
<sequence length="159" mass="16256">MSRTLRRPGMESTASFGGAVTLCTAGMLGLLHVILSANVIRTRGATGVTTGVGAEDSLLARRVRAHANNAEHAPIFVLLLGLVEGKARSGAMNDYVAPGSGLGMFVPALAVMFVTGRIMHAVTFSTLRKSVVGRVGGTALTLTCISAASLAALATTIFS</sequence>
<evidence type="ECO:0008006" key="8">
    <source>
        <dbReference type="Google" id="ProtNLM"/>
    </source>
</evidence>
<evidence type="ECO:0000256" key="2">
    <source>
        <dbReference type="ARBA" id="ARBA00022692"/>
    </source>
</evidence>
<feature type="transmembrane region" description="Helical" evidence="5">
    <location>
        <begin position="95"/>
        <end position="114"/>
    </location>
</feature>
<reference evidence="7" key="1">
    <citation type="journal article" date="2019" name="Nat. Commun.">
        <title>Expansion of phycobilisome linker gene families in mesophilic red algae.</title>
        <authorList>
            <person name="Lee J."/>
            <person name="Kim D."/>
            <person name="Bhattacharya D."/>
            <person name="Yoon H.S."/>
        </authorList>
    </citation>
    <scope>NUCLEOTIDE SEQUENCE [LARGE SCALE GENOMIC DNA]</scope>
    <source>
        <strain evidence="7">CCMP 1328</strain>
    </source>
</reference>
<keyword evidence="7" id="KW-1185">Reference proteome</keyword>
<evidence type="ECO:0000313" key="7">
    <source>
        <dbReference type="Proteomes" id="UP000324585"/>
    </source>
</evidence>
<feature type="transmembrane region" description="Helical" evidence="5">
    <location>
        <begin position="135"/>
        <end position="158"/>
    </location>
</feature>
<evidence type="ECO:0000256" key="5">
    <source>
        <dbReference type="SAM" id="Phobius"/>
    </source>
</evidence>
<dbReference type="Gene3D" id="1.20.120.550">
    <property type="entry name" value="Membrane associated eicosanoid/glutathione metabolism-like domain"/>
    <property type="match status" value="1"/>
</dbReference>